<feature type="domain" description="CD-NTase associated protein 4-like DNA endonuclease" evidence="2">
    <location>
        <begin position="16"/>
        <end position="198"/>
    </location>
</feature>
<dbReference type="Proteomes" id="UP000002256">
    <property type="component" value="Plasmid pR132501"/>
</dbReference>
<reference evidence="3 4" key="1">
    <citation type="journal article" date="2010" name="Stand. Genomic Sci.">
        <title>Complete genome sequence of Rhizobium leguminosarum bv. trifolii strain WSM1325, an effective microsymbiont of annual Mediterranean clovers.</title>
        <authorList>
            <person name="Reeve W."/>
            <person name="O'Hara G."/>
            <person name="Chain P."/>
            <person name="Ardley J."/>
            <person name="Brau L."/>
            <person name="Nandesena K."/>
            <person name="Tiwari R."/>
            <person name="Copeland A."/>
            <person name="Nolan M."/>
            <person name="Han C."/>
            <person name="Brettin T."/>
            <person name="Land M."/>
            <person name="Ovchinikova G."/>
            <person name="Ivanova N."/>
            <person name="Mavromatis K."/>
            <person name="Markowitz V."/>
            <person name="Kyrpides N."/>
            <person name="Melino V."/>
            <person name="Denton M."/>
            <person name="Yates R."/>
            <person name="Howieson J."/>
        </authorList>
    </citation>
    <scope>NUCLEOTIDE SEQUENCE [LARGE SCALE GENOMIC DNA]</scope>
    <source>
        <strain evidence="3 4">WSM1325</strain>
        <plasmid evidence="4">Plasmid pR132501</plasmid>
    </source>
</reference>
<gene>
    <name evidence="3" type="ordered locus">Rleg_4881</name>
</gene>
<dbReference type="InterPro" id="IPR025382">
    <property type="entry name" value="Cap4-like_endonuclease_dom"/>
</dbReference>
<sequence>MNITPLVDPYAASDAGGVKARQGFTFQDHVAASFLLDMLSDPALLQVECETGDDIALRWLRNGADVTEYVQVKITDGESNWNLTEICERRAKRVGTSLVEISLGTDKFPVDALFRFISIRDVNHTLRPLKTPRDRRFQPHVVDALTKLGTQISNKLRGVTSPNGKSVPEWVQACLWQVPGEKEAVQQKNINRIHRLFESEGEAIFASASAKIYEGLVTIARNAGDVSMVDHPAKKAISKQAMKGWWDETIRDARRLNRTFMKVYQVQTTNFFAALHDVQESTIRRSLASYDAEFDGGEWRNLELAKYLAGWIPELILPPRMLAQCNHLQARELLAKTSQALKDKNIDYEDLLSQAMLHAILRHHYSSEPTLCKLHSVSPDQSDCMNGHVVFDPAGDQLWLGHARITVSDNWDAVTTLLSSELDALVHQDFLRKERDLIIQFREPQYLKETTLTKVFQEFAKLDDIVSILNIPVLVAYDSSVLEAGFAADYVEKLKAEVADSYQELKSKLSSKLTDIRVHVFLVPIYDSVQLADNFKRSLEN</sequence>
<keyword evidence="3" id="KW-0614">Plasmid</keyword>
<dbReference type="GO" id="GO:0004518">
    <property type="term" value="F:nuclease activity"/>
    <property type="evidence" value="ECO:0007669"/>
    <property type="project" value="InterPro"/>
</dbReference>
<dbReference type="HOGENOM" id="CLU_503133_0_0_5"/>
<organism evidence="3 4">
    <name type="scientific">Rhizobium leguminosarum bv. trifolii (strain WSM1325)</name>
    <dbReference type="NCBI Taxonomy" id="395491"/>
    <lineage>
        <taxon>Bacteria</taxon>
        <taxon>Pseudomonadati</taxon>
        <taxon>Pseudomonadota</taxon>
        <taxon>Alphaproteobacteria</taxon>
        <taxon>Hyphomicrobiales</taxon>
        <taxon>Rhizobiaceae</taxon>
        <taxon>Rhizobium/Agrobacterium group</taxon>
        <taxon>Rhizobium</taxon>
    </lineage>
</organism>
<proteinExistence type="predicted"/>
<feature type="domain" description="Anti-bacteriophage protein A/HamA C-terminal" evidence="1">
    <location>
        <begin position="277"/>
        <end position="536"/>
    </location>
</feature>
<dbReference type="EMBL" id="CP001623">
    <property type="protein sequence ID" value="ACS59108.1"/>
    <property type="molecule type" value="Genomic_DNA"/>
</dbReference>
<evidence type="ECO:0000259" key="1">
    <source>
        <dbReference type="Pfam" id="PF08878"/>
    </source>
</evidence>
<dbReference type="Pfam" id="PF14130">
    <property type="entry name" value="Cap4_nuclease"/>
    <property type="match status" value="1"/>
</dbReference>
<evidence type="ECO:0008006" key="5">
    <source>
        <dbReference type="Google" id="ProtNLM"/>
    </source>
</evidence>
<evidence type="ECO:0000313" key="4">
    <source>
        <dbReference type="Proteomes" id="UP000002256"/>
    </source>
</evidence>
<dbReference type="AlphaFoldDB" id="C6B4V0"/>
<evidence type="ECO:0000259" key="2">
    <source>
        <dbReference type="Pfam" id="PF14130"/>
    </source>
</evidence>
<evidence type="ECO:0000313" key="3">
    <source>
        <dbReference type="EMBL" id="ACS59108.1"/>
    </source>
</evidence>
<protein>
    <recommendedName>
        <fullName evidence="5">DUF1837 domain-containing protein</fullName>
    </recommendedName>
</protein>
<dbReference type="OrthoDB" id="785623at2"/>
<geneLocation type="plasmid" evidence="3 4">
    <name>pR132501</name>
</geneLocation>
<name>C6B4V0_RHILS</name>
<dbReference type="InterPro" id="IPR014976">
    <property type="entry name" value="AbpA_HamA_C"/>
</dbReference>
<accession>C6B4V0</accession>
<dbReference type="Pfam" id="PF08878">
    <property type="entry name" value="HamA"/>
    <property type="match status" value="1"/>
</dbReference>
<dbReference type="KEGG" id="rlg:Rleg_4881"/>